<dbReference type="Gene3D" id="3.90.1150.10">
    <property type="entry name" value="Aspartate Aminotransferase, domain 1"/>
    <property type="match status" value="1"/>
</dbReference>
<dbReference type="GO" id="GO:0006545">
    <property type="term" value="P:glycine biosynthetic process"/>
    <property type="evidence" value="ECO:0007669"/>
    <property type="project" value="TreeGrafter"/>
</dbReference>
<dbReference type="SUPFAM" id="SSF53383">
    <property type="entry name" value="PLP-dependent transferases"/>
    <property type="match status" value="1"/>
</dbReference>
<dbReference type="GO" id="GO:0008732">
    <property type="term" value="F:L-allo-threonine aldolase activity"/>
    <property type="evidence" value="ECO:0007669"/>
    <property type="project" value="TreeGrafter"/>
</dbReference>
<keyword evidence="2" id="KW-1185">Reference proteome</keyword>
<dbReference type="EMBL" id="JANEYG010000005">
    <property type="protein sequence ID" value="KAJ8922963.1"/>
    <property type="molecule type" value="Genomic_DNA"/>
</dbReference>
<gene>
    <name evidence="1" type="ORF">NQ315_001509</name>
</gene>
<sequence length="100" mass="11438">MGYRAISDLDSPIFKVDLKSVQTNILIMRLEGTGIVARDFQQRIAEVKDDDPVKVSVRASSRDSNFVRFVTYWEITDEDVDVAIQKIVFVIKELENKSSK</sequence>
<dbReference type="PANTHER" id="PTHR48097:SF9">
    <property type="entry name" value="L-THREONINE ALDOLASE"/>
    <property type="match status" value="1"/>
</dbReference>
<dbReference type="GO" id="GO:0006567">
    <property type="term" value="P:L-threonine catabolic process"/>
    <property type="evidence" value="ECO:0007669"/>
    <property type="project" value="TreeGrafter"/>
</dbReference>
<proteinExistence type="predicted"/>
<comment type="caution">
    <text evidence="1">The sequence shown here is derived from an EMBL/GenBank/DDBJ whole genome shotgun (WGS) entry which is preliminary data.</text>
</comment>
<dbReference type="InterPro" id="IPR015424">
    <property type="entry name" value="PyrdxlP-dep_Trfase"/>
</dbReference>
<name>A0AAV8W8Z4_9CUCU</name>
<accession>A0AAV8W8Z4</accession>
<organism evidence="1 2">
    <name type="scientific">Exocentrus adspersus</name>
    <dbReference type="NCBI Taxonomy" id="1586481"/>
    <lineage>
        <taxon>Eukaryota</taxon>
        <taxon>Metazoa</taxon>
        <taxon>Ecdysozoa</taxon>
        <taxon>Arthropoda</taxon>
        <taxon>Hexapoda</taxon>
        <taxon>Insecta</taxon>
        <taxon>Pterygota</taxon>
        <taxon>Neoptera</taxon>
        <taxon>Endopterygota</taxon>
        <taxon>Coleoptera</taxon>
        <taxon>Polyphaga</taxon>
        <taxon>Cucujiformia</taxon>
        <taxon>Chrysomeloidea</taxon>
        <taxon>Cerambycidae</taxon>
        <taxon>Lamiinae</taxon>
        <taxon>Acanthocinini</taxon>
        <taxon>Exocentrus</taxon>
    </lineage>
</organism>
<evidence type="ECO:0000313" key="2">
    <source>
        <dbReference type="Proteomes" id="UP001159042"/>
    </source>
</evidence>
<protein>
    <submittedName>
        <fullName evidence="1">Uncharacterized protein</fullName>
    </submittedName>
</protein>
<dbReference type="Proteomes" id="UP001159042">
    <property type="component" value="Unassembled WGS sequence"/>
</dbReference>
<dbReference type="GO" id="GO:0005829">
    <property type="term" value="C:cytosol"/>
    <property type="evidence" value="ECO:0007669"/>
    <property type="project" value="TreeGrafter"/>
</dbReference>
<dbReference type="PANTHER" id="PTHR48097">
    <property type="entry name" value="L-THREONINE ALDOLASE-RELATED"/>
    <property type="match status" value="1"/>
</dbReference>
<reference evidence="1 2" key="1">
    <citation type="journal article" date="2023" name="Insect Mol. Biol.">
        <title>Genome sequencing provides insights into the evolution of gene families encoding plant cell wall-degrading enzymes in longhorned beetles.</title>
        <authorList>
            <person name="Shin N.R."/>
            <person name="Okamura Y."/>
            <person name="Kirsch R."/>
            <person name="Pauchet Y."/>
        </authorList>
    </citation>
    <scope>NUCLEOTIDE SEQUENCE [LARGE SCALE GENOMIC DNA]</scope>
    <source>
        <strain evidence="1">EAD_L_NR</strain>
    </source>
</reference>
<evidence type="ECO:0000313" key="1">
    <source>
        <dbReference type="EMBL" id="KAJ8922963.1"/>
    </source>
</evidence>
<dbReference type="InterPro" id="IPR015422">
    <property type="entry name" value="PyrdxlP-dep_Trfase_small"/>
</dbReference>
<dbReference type="AlphaFoldDB" id="A0AAV8W8Z4"/>